<proteinExistence type="predicted"/>
<evidence type="ECO:0000313" key="2">
    <source>
        <dbReference type="EMBL" id="MPC92365.1"/>
    </source>
</evidence>
<gene>
    <name evidence="2" type="ORF">E2C01_087451</name>
</gene>
<accession>A0A5B7JCI5</accession>
<sequence length="73" mass="7468">MGDQIILQQCKGVLRSVPPCRSLSPIQPGHHAPKIHIFAPSTSCTSSSSTTCASCSTSSSSTASTTTTTSQEG</sequence>
<comment type="caution">
    <text evidence="2">The sequence shown here is derived from an EMBL/GenBank/DDBJ whole genome shotgun (WGS) entry which is preliminary data.</text>
</comment>
<dbReference type="AlphaFoldDB" id="A0A5B7JCI5"/>
<dbReference type="Proteomes" id="UP000324222">
    <property type="component" value="Unassembled WGS sequence"/>
</dbReference>
<evidence type="ECO:0000256" key="1">
    <source>
        <dbReference type="SAM" id="MobiDB-lite"/>
    </source>
</evidence>
<dbReference type="EMBL" id="VSRR010091003">
    <property type="protein sequence ID" value="MPC92365.1"/>
    <property type="molecule type" value="Genomic_DNA"/>
</dbReference>
<protein>
    <submittedName>
        <fullName evidence="2">Uncharacterized protein</fullName>
    </submittedName>
</protein>
<keyword evidence="3" id="KW-1185">Reference proteome</keyword>
<evidence type="ECO:0000313" key="3">
    <source>
        <dbReference type="Proteomes" id="UP000324222"/>
    </source>
</evidence>
<reference evidence="2 3" key="1">
    <citation type="submission" date="2019-05" db="EMBL/GenBank/DDBJ databases">
        <title>Another draft genome of Portunus trituberculatus and its Hox gene families provides insights of decapod evolution.</title>
        <authorList>
            <person name="Jeong J.-H."/>
            <person name="Song I."/>
            <person name="Kim S."/>
            <person name="Choi T."/>
            <person name="Kim D."/>
            <person name="Ryu S."/>
            <person name="Kim W."/>
        </authorList>
    </citation>
    <scope>NUCLEOTIDE SEQUENCE [LARGE SCALE GENOMIC DNA]</scope>
    <source>
        <tissue evidence="2">Muscle</tissue>
    </source>
</reference>
<name>A0A5B7JCI5_PORTR</name>
<feature type="region of interest" description="Disordered" evidence="1">
    <location>
        <begin position="52"/>
        <end position="73"/>
    </location>
</feature>
<organism evidence="2 3">
    <name type="scientific">Portunus trituberculatus</name>
    <name type="common">Swimming crab</name>
    <name type="synonym">Neptunus trituberculatus</name>
    <dbReference type="NCBI Taxonomy" id="210409"/>
    <lineage>
        <taxon>Eukaryota</taxon>
        <taxon>Metazoa</taxon>
        <taxon>Ecdysozoa</taxon>
        <taxon>Arthropoda</taxon>
        <taxon>Crustacea</taxon>
        <taxon>Multicrustacea</taxon>
        <taxon>Malacostraca</taxon>
        <taxon>Eumalacostraca</taxon>
        <taxon>Eucarida</taxon>
        <taxon>Decapoda</taxon>
        <taxon>Pleocyemata</taxon>
        <taxon>Brachyura</taxon>
        <taxon>Eubrachyura</taxon>
        <taxon>Portunoidea</taxon>
        <taxon>Portunidae</taxon>
        <taxon>Portuninae</taxon>
        <taxon>Portunus</taxon>
    </lineage>
</organism>